<sequence>MKGSAADEGEEDAYWWLICIDKYFAAKNTPETEKLAEVVTVLRGCAHQWWFWWHHRHPHASWQSFVTAFLWHFKPEYRDILPIPDEEEEHDIQSMSLTVQGSFDVQQGTNPGNNVQIEMEKDMEKIQSENEGKRNEGSMAEPLKECLKETREISDIEGKMAVIDQDVKEEVKVEDAEKMKEFLAVNHSVRPIIVALPSPFSTIISGSCCWDSNNHFEEGGQGLLMEKGGGSIVRYRTPKAISYRILVVYLIY</sequence>
<reference evidence="3" key="3">
    <citation type="submission" date="2015-04" db="UniProtKB">
        <authorList>
            <consortium name="EnsemblPlants"/>
        </authorList>
    </citation>
    <scope>IDENTIFICATION</scope>
    <source>
        <strain evidence="3">cv. Jemalong A17</strain>
    </source>
</reference>
<protein>
    <recommendedName>
        <fullName evidence="6">Swarming motility protein ybiA</fullName>
    </recommendedName>
</protein>
<evidence type="ECO:0000313" key="1">
    <source>
        <dbReference type="EMBL" id="KEH22473.1"/>
    </source>
</evidence>
<name>A0A072U033_MEDTR</name>
<gene>
    <name evidence="1" type="ordered locus">MTR_7g451160</name>
    <name evidence="2" type="ORF">MtrunA17_Chr7g0233141</name>
</gene>
<reference evidence="1 4" key="1">
    <citation type="journal article" date="2011" name="Nature">
        <title>The Medicago genome provides insight into the evolution of rhizobial symbioses.</title>
        <authorList>
            <person name="Young N.D."/>
            <person name="Debelle F."/>
            <person name="Oldroyd G.E."/>
            <person name="Geurts R."/>
            <person name="Cannon S.B."/>
            <person name="Udvardi M.K."/>
            <person name="Benedito V.A."/>
            <person name="Mayer K.F."/>
            <person name="Gouzy J."/>
            <person name="Schoof H."/>
            <person name="Van de Peer Y."/>
            <person name="Proost S."/>
            <person name="Cook D.R."/>
            <person name="Meyers B.C."/>
            <person name="Spannagl M."/>
            <person name="Cheung F."/>
            <person name="De Mita S."/>
            <person name="Krishnakumar V."/>
            <person name="Gundlach H."/>
            <person name="Zhou S."/>
            <person name="Mudge J."/>
            <person name="Bharti A.K."/>
            <person name="Murray J.D."/>
            <person name="Naoumkina M.A."/>
            <person name="Rosen B."/>
            <person name="Silverstein K.A."/>
            <person name="Tang H."/>
            <person name="Rombauts S."/>
            <person name="Zhao P.X."/>
            <person name="Zhou P."/>
            <person name="Barbe V."/>
            <person name="Bardou P."/>
            <person name="Bechner M."/>
            <person name="Bellec A."/>
            <person name="Berger A."/>
            <person name="Berges H."/>
            <person name="Bidwell S."/>
            <person name="Bisseling T."/>
            <person name="Choisne N."/>
            <person name="Couloux A."/>
            <person name="Denny R."/>
            <person name="Deshpande S."/>
            <person name="Dai X."/>
            <person name="Doyle J.J."/>
            <person name="Dudez A.M."/>
            <person name="Farmer A.D."/>
            <person name="Fouteau S."/>
            <person name="Franken C."/>
            <person name="Gibelin C."/>
            <person name="Gish J."/>
            <person name="Goldstein S."/>
            <person name="Gonzalez A.J."/>
            <person name="Green P.J."/>
            <person name="Hallab A."/>
            <person name="Hartog M."/>
            <person name="Hua A."/>
            <person name="Humphray S.J."/>
            <person name="Jeong D.H."/>
            <person name="Jing Y."/>
            <person name="Jocker A."/>
            <person name="Kenton S.M."/>
            <person name="Kim D.J."/>
            <person name="Klee K."/>
            <person name="Lai H."/>
            <person name="Lang C."/>
            <person name="Lin S."/>
            <person name="Macmil S.L."/>
            <person name="Magdelenat G."/>
            <person name="Matthews L."/>
            <person name="McCorrison J."/>
            <person name="Monaghan E.L."/>
            <person name="Mun J.H."/>
            <person name="Najar F.Z."/>
            <person name="Nicholson C."/>
            <person name="Noirot C."/>
            <person name="O'Bleness M."/>
            <person name="Paule C.R."/>
            <person name="Poulain J."/>
            <person name="Prion F."/>
            <person name="Qin B."/>
            <person name="Qu C."/>
            <person name="Retzel E.F."/>
            <person name="Riddle C."/>
            <person name="Sallet E."/>
            <person name="Samain S."/>
            <person name="Samson N."/>
            <person name="Sanders I."/>
            <person name="Saurat O."/>
            <person name="Scarpelli C."/>
            <person name="Schiex T."/>
            <person name="Segurens B."/>
            <person name="Severin A.J."/>
            <person name="Sherrier D.J."/>
            <person name="Shi R."/>
            <person name="Sims S."/>
            <person name="Singer S.R."/>
            <person name="Sinharoy S."/>
            <person name="Sterck L."/>
            <person name="Viollet A."/>
            <person name="Wang B.B."/>
            <person name="Wang K."/>
            <person name="Wang M."/>
            <person name="Wang X."/>
            <person name="Warfsmann J."/>
            <person name="Weissenbach J."/>
            <person name="White D.D."/>
            <person name="White J.D."/>
            <person name="Wiley G.B."/>
            <person name="Wincker P."/>
            <person name="Xing Y."/>
            <person name="Yang L."/>
            <person name="Yao Z."/>
            <person name="Ying F."/>
            <person name="Zhai J."/>
            <person name="Zhou L."/>
            <person name="Zuber A."/>
            <person name="Denarie J."/>
            <person name="Dixon R.A."/>
            <person name="May G.D."/>
            <person name="Schwartz D.C."/>
            <person name="Rogers J."/>
            <person name="Quetier F."/>
            <person name="Town C.D."/>
            <person name="Roe B.A."/>
        </authorList>
    </citation>
    <scope>NUCLEOTIDE SEQUENCE [LARGE SCALE GENOMIC DNA]</scope>
    <source>
        <strain evidence="1">A17</strain>
        <strain evidence="3 4">cv. Jemalong A17</strain>
    </source>
</reference>
<dbReference type="AlphaFoldDB" id="A0A072U033"/>
<accession>A0A072U033</accession>
<evidence type="ECO:0000313" key="5">
    <source>
        <dbReference type="Proteomes" id="UP000265566"/>
    </source>
</evidence>
<evidence type="ECO:0000313" key="4">
    <source>
        <dbReference type="Proteomes" id="UP000002051"/>
    </source>
</evidence>
<reference evidence="1 4" key="2">
    <citation type="journal article" date="2014" name="BMC Genomics">
        <title>An improved genome release (version Mt4.0) for the model legume Medicago truncatula.</title>
        <authorList>
            <person name="Tang H."/>
            <person name="Krishnakumar V."/>
            <person name="Bidwell S."/>
            <person name="Rosen B."/>
            <person name="Chan A."/>
            <person name="Zhou S."/>
            <person name="Gentzbittel L."/>
            <person name="Childs K.L."/>
            <person name="Yandell M."/>
            <person name="Gundlach H."/>
            <person name="Mayer K.F."/>
            <person name="Schwartz D.C."/>
            <person name="Town C.D."/>
        </authorList>
    </citation>
    <scope>GENOME REANNOTATION</scope>
    <source>
        <strain evidence="1">A17</strain>
        <strain evidence="3 4">cv. Jemalong A17</strain>
    </source>
</reference>
<reference evidence="2" key="5">
    <citation type="journal article" date="2018" name="Nat. Plants">
        <title>Whole-genome landscape of Medicago truncatula symbiotic genes.</title>
        <authorList>
            <person name="Pecrix Y."/>
            <person name="Gamas P."/>
            <person name="Carrere S."/>
        </authorList>
    </citation>
    <scope>NUCLEOTIDE SEQUENCE</scope>
    <source>
        <tissue evidence="2">Leaves</tissue>
    </source>
</reference>
<evidence type="ECO:0000313" key="3">
    <source>
        <dbReference type="EnsemblPlants" id="KEH22473"/>
    </source>
</evidence>
<keyword evidence="4" id="KW-1185">Reference proteome</keyword>
<dbReference type="Gramene" id="rna39980">
    <property type="protein sequence ID" value="RHN45603.1"/>
    <property type="gene ID" value="gene39980"/>
</dbReference>
<evidence type="ECO:0000313" key="2">
    <source>
        <dbReference type="EMBL" id="RHN45603.1"/>
    </source>
</evidence>
<organism evidence="1 4">
    <name type="scientific">Medicago truncatula</name>
    <name type="common">Barrel medic</name>
    <name type="synonym">Medicago tribuloides</name>
    <dbReference type="NCBI Taxonomy" id="3880"/>
    <lineage>
        <taxon>Eukaryota</taxon>
        <taxon>Viridiplantae</taxon>
        <taxon>Streptophyta</taxon>
        <taxon>Embryophyta</taxon>
        <taxon>Tracheophyta</taxon>
        <taxon>Spermatophyta</taxon>
        <taxon>Magnoliopsida</taxon>
        <taxon>eudicotyledons</taxon>
        <taxon>Gunneridae</taxon>
        <taxon>Pentapetalae</taxon>
        <taxon>rosids</taxon>
        <taxon>fabids</taxon>
        <taxon>Fabales</taxon>
        <taxon>Fabaceae</taxon>
        <taxon>Papilionoideae</taxon>
        <taxon>50 kb inversion clade</taxon>
        <taxon>NPAAA clade</taxon>
        <taxon>Hologalegina</taxon>
        <taxon>IRL clade</taxon>
        <taxon>Trifolieae</taxon>
        <taxon>Medicago</taxon>
    </lineage>
</organism>
<reference evidence="5" key="4">
    <citation type="journal article" date="2018" name="Nat. Plants">
        <title>Whole-genome landscape of Medicago truncatula symbiotic genes.</title>
        <authorList>
            <person name="Pecrix Y."/>
            <person name="Staton S.E."/>
            <person name="Sallet E."/>
            <person name="Lelandais-Briere C."/>
            <person name="Moreau S."/>
            <person name="Carrere S."/>
            <person name="Blein T."/>
            <person name="Jardinaud M.F."/>
            <person name="Latrasse D."/>
            <person name="Zouine M."/>
            <person name="Zahm M."/>
            <person name="Kreplak J."/>
            <person name="Mayjonade B."/>
            <person name="Satge C."/>
            <person name="Perez M."/>
            <person name="Cauet S."/>
            <person name="Marande W."/>
            <person name="Chantry-Darmon C."/>
            <person name="Lopez-Roques C."/>
            <person name="Bouchez O."/>
            <person name="Berard A."/>
            <person name="Debelle F."/>
            <person name="Munos S."/>
            <person name="Bendahmane A."/>
            <person name="Berges H."/>
            <person name="Niebel A."/>
            <person name="Buitink J."/>
            <person name="Frugier F."/>
            <person name="Benhamed M."/>
            <person name="Crespi M."/>
            <person name="Gouzy J."/>
            <person name="Gamas P."/>
        </authorList>
    </citation>
    <scope>NUCLEOTIDE SEQUENCE [LARGE SCALE GENOMIC DNA]</scope>
    <source>
        <strain evidence="5">cv. Jemalong A17</strain>
    </source>
</reference>
<dbReference type="Proteomes" id="UP000265566">
    <property type="component" value="Chromosome 7"/>
</dbReference>
<evidence type="ECO:0008006" key="6">
    <source>
        <dbReference type="Google" id="ProtNLM"/>
    </source>
</evidence>
<dbReference type="EMBL" id="CM001223">
    <property type="protein sequence ID" value="KEH22473.1"/>
    <property type="molecule type" value="Genomic_DNA"/>
</dbReference>
<dbReference type="EnsemblPlants" id="KEH22473">
    <property type="protein sequence ID" value="KEH22473"/>
    <property type="gene ID" value="MTR_7g451160"/>
</dbReference>
<dbReference type="HOGENOM" id="CLU_1104162_0_0_1"/>
<dbReference type="EMBL" id="PSQE01000007">
    <property type="protein sequence ID" value="RHN45603.1"/>
    <property type="molecule type" value="Genomic_DNA"/>
</dbReference>
<dbReference type="Proteomes" id="UP000002051">
    <property type="component" value="Unassembled WGS sequence"/>
</dbReference>
<proteinExistence type="predicted"/>